<accession>A0ABS0GDK9</accession>
<dbReference type="Proteomes" id="UP000597206">
    <property type="component" value="Unassembled WGS sequence"/>
</dbReference>
<dbReference type="RefSeq" id="WP_196123110.1">
    <property type="nucleotide sequence ID" value="NZ_JADPMR010000001.1"/>
</dbReference>
<dbReference type="PANTHER" id="PTHR37031">
    <property type="entry name" value="METALLOPHOSPHATASE BINDING DOMAIN PROTEIN"/>
    <property type="match status" value="1"/>
</dbReference>
<comment type="caution">
    <text evidence="1">The sequence shown here is derived from an EMBL/GenBank/DDBJ whole genome shotgun (WGS) entry which is preliminary data.</text>
</comment>
<protein>
    <submittedName>
        <fullName evidence="1">Alkaline phosphatase D family protein</fullName>
    </submittedName>
</protein>
<evidence type="ECO:0000313" key="1">
    <source>
        <dbReference type="EMBL" id="MBF9000430.1"/>
    </source>
</evidence>
<dbReference type="EMBL" id="JADPMR010000001">
    <property type="protein sequence ID" value="MBF9000430.1"/>
    <property type="molecule type" value="Genomic_DNA"/>
</dbReference>
<reference evidence="1 2" key="1">
    <citation type="submission" date="2020-11" db="EMBL/GenBank/DDBJ databases">
        <title>Vibrio nitrifigilis sp. nov., a marine nitrogen-fixing bacterium isolated from the lagoon sediment of an islet inside an atoll.</title>
        <authorList>
            <person name="Wang L.-T."/>
            <person name="Shieh W.Y."/>
        </authorList>
    </citation>
    <scope>NUCLEOTIDE SEQUENCE [LARGE SCALE GENOMIC DNA]</scope>
    <source>
        <strain evidence="1 2">NFV-1</strain>
    </source>
</reference>
<dbReference type="InterPro" id="IPR029052">
    <property type="entry name" value="Metallo-depent_PP-like"/>
</dbReference>
<dbReference type="InterPro" id="IPR038607">
    <property type="entry name" value="PhoD-like_sf"/>
</dbReference>
<dbReference type="PANTHER" id="PTHR37031:SF2">
    <property type="entry name" value="PHOD-LIKE PHOSPHATASE METALLOPHOSPHATASE DOMAIN-CONTAINING PROTEIN"/>
    <property type="match status" value="1"/>
</dbReference>
<organism evidence="1 2">
    <name type="scientific">Vibrio nitrifigilis</name>
    <dbReference type="NCBI Taxonomy" id="2789781"/>
    <lineage>
        <taxon>Bacteria</taxon>
        <taxon>Pseudomonadati</taxon>
        <taxon>Pseudomonadota</taxon>
        <taxon>Gammaproteobacteria</taxon>
        <taxon>Vibrionales</taxon>
        <taxon>Vibrionaceae</taxon>
        <taxon>Vibrio</taxon>
    </lineage>
</organism>
<proteinExistence type="predicted"/>
<sequence length="645" mass="74339">MPQDHSPSLPLLLVGPIIRKCSSDEVVIWLATSEELQGNVELFSRSSSDEKSQQQTPFFSASIEETVETACPNRFQIGSKAWIYLLRLPCQLTPDTHYYYDINTQHGPLSQLYPHLCYEGEAKPYFRFTGRADYILHGSCRNPHDPCKDALHTVSKKVAQQLPHERPDLFMMSGDQIYADHVAGPMLAAIHRVISELGLYDETFDKADFTDSKALYQHPSSYYGRKDLLPTFNAQNTPLKGGKNRAIFTSTDSDNHLISFAEFAAMYLLVWSPTLWDNLSLLESQHYRTIFESLPSATQQEWQTEWSALNQFYRGLHDIQRMLAHLPTYMIFDDHDVTDDWNLTAGWEYAAMHQPLAKRIIGNALMGYWFFQGWGNCPEQFDNEFFATVKQYAHQPTKEHHDQFIANLYDYEHWHYTTDTSPKMIVLDTRTQRWRSESNLNRPSGLMDWEALMELQQNILHQEKVLIVSAAPIFGVKFIETLQRIMTWFGKPLMVDAENWMAHPGSANTLLSIFTHSKTPTNYVILSGDVHYSFAYDIHLRSRKSSPNIFQITCSGFKNQFPEPLLTLCDYADTLLYSPRSPLNWFTKRKRLKIRKRHPDQEKYRHLVNSAAVGELKLDKEGKPSYVGIITSSGHEVVFAPTVPK</sequence>
<name>A0ABS0GDK9_9VIBR</name>
<evidence type="ECO:0000313" key="2">
    <source>
        <dbReference type="Proteomes" id="UP000597206"/>
    </source>
</evidence>
<dbReference type="SUPFAM" id="SSF56300">
    <property type="entry name" value="Metallo-dependent phosphatases"/>
    <property type="match status" value="1"/>
</dbReference>
<keyword evidence="2" id="KW-1185">Reference proteome</keyword>
<gene>
    <name evidence="1" type="ORF">I1A42_07640</name>
</gene>
<dbReference type="Gene3D" id="3.60.21.70">
    <property type="entry name" value="PhoD-like phosphatase"/>
    <property type="match status" value="1"/>
</dbReference>